<evidence type="ECO:0000256" key="9">
    <source>
        <dbReference type="SAM" id="Phobius"/>
    </source>
</evidence>
<feature type="transmembrane region" description="Helical" evidence="9">
    <location>
        <begin position="123"/>
        <end position="148"/>
    </location>
</feature>
<protein>
    <recommendedName>
        <fullName evidence="14">Endothelin-converting enzyme 1</fullName>
    </recommendedName>
</protein>
<dbReference type="GO" id="GO:0016485">
    <property type="term" value="P:protein processing"/>
    <property type="evidence" value="ECO:0007669"/>
    <property type="project" value="TreeGrafter"/>
</dbReference>
<dbReference type="AlphaFoldDB" id="A0AAW0T626"/>
<dbReference type="Gene3D" id="3.40.390.10">
    <property type="entry name" value="Collagenase (Catalytic Domain)"/>
    <property type="match status" value="1"/>
</dbReference>
<dbReference type="GO" id="GO:0005886">
    <property type="term" value="C:plasma membrane"/>
    <property type="evidence" value="ECO:0007669"/>
    <property type="project" value="TreeGrafter"/>
</dbReference>
<keyword evidence="5" id="KW-0378">Hydrolase</keyword>
<evidence type="ECO:0000256" key="2">
    <source>
        <dbReference type="ARBA" id="ARBA00007357"/>
    </source>
</evidence>
<comment type="similarity">
    <text evidence="2">Belongs to the peptidase M13 family.</text>
</comment>
<evidence type="ECO:0008006" key="14">
    <source>
        <dbReference type="Google" id="ProtNLM"/>
    </source>
</evidence>
<keyword evidence="9" id="KW-1133">Transmembrane helix</keyword>
<evidence type="ECO:0000256" key="6">
    <source>
        <dbReference type="ARBA" id="ARBA00022833"/>
    </source>
</evidence>
<feature type="domain" description="Peptidase M13 C-terminal" evidence="10">
    <location>
        <begin position="637"/>
        <end position="835"/>
    </location>
</feature>
<keyword evidence="9" id="KW-0472">Membrane</keyword>
<feature type="region of interest" description="Disordered" evidence="8">
    <location>
        <begin position="46"/>
        <end position="75"/>
    </location>
</feature>
<evidence type="ECO:0000256" key="4">
    <source>
        <dbReference type="ARBA" id="ARBA00022723"/>
    </source>
</evidence>
<dbReference type="Pfam" id="PF05649">
    <property type="entry name" value="Peptidase_M13_N"/>
    <property type="match status" value="1"/>
</dbReference>
<proteinExistence type="inferred from homology"/>
<keyword evidence="7" id="KW-0482">Metalloprotease</keyword>
<dbReference type="PANTHER" id="PTHR11733">
    <property type="entry name" value="ZINC METALLOPROTEASE FAMILY M13 NEPRILYSIN-RELATED"/>
    <property type="match status" value="1"/>
</dbReference>
<comment type="caution">
    <text evidence="12">The sequence shown here is derived from an EMBL/GenBank/DDBJ whole genome shotgun (WGS) entry which is preliminary data.</text>
</comment>
<dbReference type="PANTHER" id="PTHR11733:SF228">
    <property type="entry name" value="PROTEIN GONE EARLY"/>
    <property type="match status" value="1"/>
</dbReference>
<evidence type="ECO:0000256" key="5">
    <source>
        <dbReference type="ARBA" id="ARBA00022801"/>
    </source>
</evidence>
<evidence type="ECO:0000256" key="3">
    <source>
        <dbReference type="ARBA" id="ARBA00022670"/>
    </source>
</evidence>
<dbReference type="InterPro" id="IPR042089">
    <property type="entry name" value="Peptidase_M13_dom_2"/>
</dbReference>
<evidence type="ECO:0000259" key="11">
    <source>
        <dbReference type="Pfam" id="PF05649"/>
    </source>
</evidence>
<gene>
    <name evidence="12" type="ORF">O3P69_015381</name>
</gene>
<evidence type="ECO:0000259" key="10">
    <source>
        <dbReference type="Pfam" id="PF01431"/>
    </source>
</evidence>
<dbReference type="InterPro" id="IPR018497">
    <property type="entry name" value="Peptidase_M13_C"/>
</dbReference>
<feature type="domain" description="Peptidase M13 N-terminal" evidence="11">
    <location>
        <begin position="182"/>
        <end position="575"/>
    </location>
</feature>
<dbReference type="GO" id="GO:0004222">
    <property type="term" value="F:metalloendopeptidase activity"/>
    <property type="evidence" value="ECO:0007669"/>
    <property type="project" value="InterPro"/>
</dbReference>
<evidence type="ECO:0000256" key="7">
    <source>
        <dbReference type="ARBA" id="ARBA00023049"/>
    </source>
</evidence>
<keyword evidence="4" id="KW-0479">Metal-binding</keyword>
<comment type="cofactor">
    <cofactor evidence="1">
        <name>Zn(2+)</name>
        <dbReference type="ChEBI" id="CHEBI:29105"/>
    </cofactor>
</comment>
<evidence type="ECO:0000313" key="13">
    <source>
        <dbReference type="Proteomes" id="UP001487740"/>
    </source>
</evidence>
<dbReference type="EMBL" id="JARAKH010000039">
    <property type="protein sequence ID" value="KAK8382410.1"/>
    <property type="molecule type" value="Genomic_DNA"/>
</dbReference>
<dbReference type="SUPFAM" id="SSF55486">
    <property type="entry name" value="Metalloproteases ('zincins'), catalytic domain"/>
    <property type="match status" value="1"/>
</dbReference>
<reference evidence="12 13" key="1">
    <citation type="submission" date="2023-03" db="EMBL/GenBank/DDBJ databases">
        <title>High-quality genome of Scylla paramamosain provides insights in environmental adaptation.</title>
        <authorList>
            <person name="Zhang L."/>
        </authorList>
    </citation>
    <scope>NUCLEOTIDE SEQUENCE [LARGE SCALE GENOMIC DNA]</scope>
    <source>
        <strain evidence="12">LZ_2023a</strain>
        <tissue evidence="12">Muscle</tissue>
    </source>
</reference>
<evidence type="ECO:0000313" key="12">
    <source>
        <dbReference type="EMBL" id="KAK8382410.1"/>
    </source>
</evidence>
<organism evidence="12 13">
    <name type="scientific">Scylla paramamosain</name>
    <name type="common">Mud crab</name>
    <dbReference type="NCBI Taxonomy" id="85552"/>
    <lineage>
        <taxon>Eukaryota</taxon>
        <taxon>Metazoa</taxon>
        <taxon>Ecdysozoa</taxon>
        <taxon>Arthropoda</taxon>
        <taxon>Crustacea</taxon>
        <taxon>Multicrustacea</taxon>
        <taxon>Malacostraca</taxon>
        <taxon>Eumalacostraca</taxon>
        <taxon>Eucarida</taxon>
        <taxon>Decapoda</taxon>
        <taxon>Pleocyemata</taxon>
        <taxon>Brachyura</taxon>
        <taxon>Eubrachyura</taxon>
        <taxon>Portunoidea</taxon>
        <taxon>Portunidae</taxon>
        <taxon>Portuninae</taxon>
        <taxon>Scylla</taxon>
    </lineage>
</organism>
<dbReference type="Proteomes" id="UP001487740">
    <property type="component" value="Unassembled WGS sequence"/>
</dbReference>
<sequence>MSSELPNLWIRENTLSLPRAKRAMRRVGESPVRVLETNIDLPLSVNGDLNKGPNGNNRGAVHDHHHHHHDHEAEAAAPTDTMLAHHHHVKYPLPNDDDDDDDIKGKPGKLQKMAHRHGLTKKGLLLLLLVGFLCVVQLVALLVMTVLWPKDLEQLKTEVCLTPDCLRASAQLQGNLDSETWPCDNFWKYSCGGWLQDNPIPPTRSEWSIKEKLKHQALAEMRELLDTMNEPEEVNSVEWKLKTFYSSCMNIHSFMTSGLDILKRIIVTNLHGWTLMRETWDRRRWQFDVVLTRLHADYGVSPFFKVTVVPDPRREGHNIIKLLPSGFSMPHRSYYDRLPNTEVEQTYKQYIKDTMKLFDATGPDALEYAAHLFHYESRIAEITPSDSILNDPHASNNLISIGELSQIARSVPWLSLLRQMFPNSKLDHRTDVLAVSREYFSDVSEIISTTDANLLNNYLIFSFVSAYIPYLSSENTRVLDLFHKEFTGQQEPMERWEFCIQSTAKFFNFGLGSLYERSPNRYKARQKNSQVLHEMFNQIRYTFGSNLESSRWYPLEIKSQIRAKLSNMSLAVGYPERLLNPAVIDSYYDGYTIFIKDFFKNLQDSIRSAGQQMEMKLIDPMPESGWMDALTKDDVTYVHEANKIVVPPHLLNPPLFHRNYPLAMLYGSLGVQIARAMLRTADAVGLGWNSKGLLEDRTGYTNRSLDNIRSRSDCIASSVMEHGIETDAVVDRTAGDTAAEIDAVRQTYQAYLSLMKMQPQPQHPSFETLNTTNIFFMAYAGSLCADFTSQQEDIERTCNPSLMSKPRLEAVLSQMPEFSKVFSCSQESRHFPHRLCLRLH</sequence>
<keyword evidence="13" id="KW-1185">Reference proteome</keyword>
<keyword evidence="3" id="KW-0645">Protease</keyword>
<dbReference type="InterPro" id="IPR008753">
    <property type="entry name" value="Peptidase_M13_N"/>
</dbReference>
<evidence type="ECO:0000256" key="1">
    <source>
        <dbReference type="ARBA" id="ARBA00001947"/>
    </source>
</evidence>
<dbReference type="GO" id="GO:0046872">
    <property type="term" value="F:metal ion binding"/>
    <property type="evidence" value="ECO:0007669"/>
    <property type="project" value="UniProtKB-KW"/>
</dbReference>
<dbReference type="PROSITE" id="PS51885">
    <property type="entry name" value="NEPRILYSIN"/>
    <property type="match status" value="1"/>
</dbReference>
<name>A0AAW0T626_SCYPA</name>
<keyword evidence="9" id="KW-0812">Transmembrane</keyword>
<dbReference type="CDD" id="cd08662">
    <property type="entry name" value="M13"/>
    <property type="match status" value="1"/>
</dbReference>
<dbReference type="InterPro" id="IPR000718">
    <property type="entry name" value="Peptidase_M13"/>
</dbReference>
<dbReference type="Pfam" id="PF01431">
    <property type="entry name" value="Peptidase_M13"/>
    <property type="match status" value="1"/>
</dbReference>
<evidence type="ECO:0000256" key="8">
    <source>
        <dbReference type="SAM" id="MobiDB-lite"/>
    </source>
</evidence>
<accession>A0AAW0T626</accession>
<keyword evidence="6" id="KW-0862">Zinc</keyword>
<dbReference type="Gene3D" id="1.10.1380.10">
    <property type="entry name" value="Neutral endopeptidase , domain2"/>
    <property type="match status" value="1"/>
</dbReference>
<dbReference type="InterPro" id="IPR024079">
    <property type="entry name" value="MetalloPept_cat_dom_sf"/>
</dbReference>